<organism evidence="1">
    <name type="scientific">Rhodnius prolixus</name>
    <name type="common">Triatomid bug</name>
    <dbReference type="NCBI Taxonomy" id="13249"/>
    <lineage>
        <taxon>Eukaryota</taxon>
        <taxon>Metazoa</taxon>
        <taxon>Ecdysozoa</taxon>
        <taxon>Arthropoda</taxon>
        <taxon>Hexapoda</taxon>
        <taxon>Insecta</taxon>
        <taxon>Pterygota</taxon>
        <taxon>Neoptera</taxon>
        <taxon>Paraneoptera</taxon>
        <taxon>Hemiptera</taxon>
        <taxon>Heteroptera</taxon>
        <taxon>Panheteroptera</taxon>
        <taxon>Cimicomorpha</taxon>
        <taxon>Reduviidae</taxon>
        <taxon>Triatominae</taxon>
        <taxon>Rhodnius</taxon>
    </lineage>
</organism>
<dbReference type="EMBL" id="JO495026">
    <property type="protein sequence ID" value="AEL79255.1"/>
    <property type="molecule type" value="mRNA"/>
</dbReference>
<sequence length="71" mass="8601">SCRFSIQKNSLENLVNVSVSIYQSQLRNENRIKFKFDILFYISRRMLHKNRSATLLNQFLFLSIFYKNYSN</sequence>
<name>G1K0E4_RHOPR</name>
<reference evidence="1" key="1">
    <citation type="journal article" date="2011" name="Insect Biochem. Mol. Biol.">
        <title>Transcriptome and gene expression profile of ovarian follicle tissue of the triatomine bug Rhodnius prolixus.</title>
        <authorList>
            <person name="Medeiros M.N."/>
            <person name="Logullo R."/>
            <person name="Ramos I.B."/>
            <person name="Sorgine M.H."/>
            <person name="Paiva-Silva G.O."/>
            <person name="Mesquita R.D."/>
            <person name="Machado E.A."/>
            <person name="Coutinho M.A."/>
            <person name="Masuda H."/>
            <person name="Capurro M.L."/>
            <person name="Ribeiro J.M."/>
            <person name="Cardoso Braz G.R."/>
            <person name="Oliveira P.L."/>
        </authorList>
    </citation>
    <scope>NUCLEOTIDE SEQUENCE</scope>
    <source>
        <tissue evidence="1">Ovary</tissue>
    </source>
</reference>
<dbReference type="AlphaFoldDB" id="G1K0E4"/>
<proteinExistence type="evidence at transcript level"/>
<feature type="non-terminal residue" evidence="1">
    <location>
        <position position="1"/>
    </location>
</feature>
<accession>G1K0E4</accession>
<feature type="non-terminal residue" evidence="1">
    <location>
        <position position="71"/>
    </location>
</feature>
<protein>
    <submittedName>
        <fullName evidence="1">Uncharacterized protein</fullName>
    </submittedName>
</protein>
<evidence type="ECO:0000313" key="1">
    <source>
        <dbReference type="EMBL" id="AEL79255.1"/>
    </source>
</evidence>